<protein>
    <submittedName>
        <fullName evidence="2">Eukaryotic translation initiation factor 3 subunit a-like protein</fullName>
    </submittedName>
</protein>
<dbReference type="Proteomes" id="UP000735302">
    <property type="component" value="Unassembled WGS sequence"/>
</dbReference>
<dbReference type="EMBL" id="BLXT01005065">
    <property type="protein sequence ID" value="GFO19534.1"/>
    <property type="molecule type" value="Genomic_DNA"/>
</dbReference>
<keyword evidence="2" id="KW-0396">Initiation factor</keyword>
<organism evidence="2 3">
    <name type="scientific">Plakobranchus ocellatus</name>
    <dbReference type="NCBI Taxonomy" id="259542"/>
    <lineage>
        <taxon>Eukaryota</taxon>
        <taxon>Metazoa</taxon>
        <taxon>Spiralia</taxon>
        <taxon>Lophotrochozoa</taxon>
        <taxon>Mollusca</taxon>
        <taxon>Gastropoda</taxon>
        <taxon>Heterobranchia</taxon>
        <taxon>Euthyneura</taxon>
        <taxon>Panpulmonata</taxon>
        <taxon>Sacoglossa</taxon>
        <taxon>Placobranchoidea</taxon>
        <taxon>Plakobranchidae</taxon>
        <taxon>Plakobranchus</taxon>
    </lineage>
</organism>
<accession>A0AAV4BHH2</accession>
<keyword evidence="1" id="KW-0378">Hydrolase</keyword>
<dbReference type="InterPro" id="IPR022894">
    <property type="entry name" value="Oligoribonuclease"/>
</dbReference>
<dbReference type="GO" id="GO:0003743">
    <property type="term" value="F:translation initiation factor activity"/>
    <property type="evidence" value="ECO:0007669"/>
    <property type="project" value="UniProtKB-KW"/>
</dbReference>
<keyword evidence="2" id="KW-0648">Protein biosynthesis</keyword>
<evidence type="ECO:0000313" key="3">
    <source>
        <dbReference type="Proteomes" id="UP000735302"/>
    </source>
</evidence>
<proteinExistence type="predicted"/>
<keyword evidence="3" id="KW-1185">Reference proteome</keyword>
<evidence type="ECO:0000256" key="1">
    <source>
        <dbReference type="ARBA" id="ARBA00022722"/>
    </source>
</evidence>
<gene>
    <name evidence="2" type="ORF">PoB_004603900</name>
</gene>
<dbReference type="GO" id="GO:0000175">
    <property type="term" value="F:3'-5'-RNA exonuclease activity"/>
    <property type="evidence" value="ECO:0007669"/>
    <property type="project" value="InterPro"/>
</dbReference>
<dbReference type="PANTHER" id="PTHR11046">
    <property type="entry name" value="OLIGORIBONUCLEASE, MITOCHONDRIAL"/>
    <property type="match status" value="1"/>
</dbReference>
<keyword evidence="1" id="KW-0540">Nuclease</keyword>
<evidence type="ECO:0000313" key="2">
    <source>
        <dbReference type="EMBL" id="GFO19534.1"/>
    </source>
</evidence>
<reference evidence="2 3" key="1">
    <citation type="journal article" date="2021" name="Elife">
        <title>Chloroplast acquisition without the gene transfer in kleptoplastic sea slugs, Plakobranchus ocellatus.</title>
        <authorList>
            <person name="Maeda T."/>
            <person name="Takahashi S."/>
            <person name="Yoshida T."/>
            <person name="Shimamura S."/>
            <person name="Takaki Y."/>
            <person name="Nagai Y."/>
            <person name="Toyoda A."/>
            <person name="Suzuki Y."/>
            <person name="Arimoto A."/>
            <person name="Ishii H."/>
            <person name="Satoh N."/>
            <person name="Nishiyama T."/>
            <person name="Hasebe M."/>
            <person name="Maruyama T."/>
            <person name="Minagawa J."/>
            <person name="Obokata J."/>
            <person name="Shigenobu S."/>
        </authorList>
    </citation>
    <scope>NUCLEOTIDE SEQUENCE [LARGE SCALE GENOMIC DNA]</scope>
</reference>
<sequence>MSLGFSEIASDDSETLFEKCVSMFQDLCEVYTLGDEDVDGNELLKDVIRKMTCLLSDRAAVMKAFNVKMSSYKDDLLKGEDCSTLFLFCNAHFLLALSSAAENAVQIFEKEAVDQGGKLGRDSSSKFATFSAATENAAIRLIRLTAEVLGPRPDEKSGCRQEWLAFCSSRGCSQALLVLEIIDSIIFFKMQVLFCAIDMTSRNFLMIHVSHSNLKLQSVLADLDDDILIE</sequence>
<dbReference type="AlphaFoldDB" id="A0AAV4BHH2"/>
<dbReference type="PANTHER" id="PTHR11046:SF29">
    <property type="match status" value="1"/>
</dbReference>
<name>A0AAV4BHH2_9GAST</name>
<comment type="caution">
    <text evidence="2">The sequence shown here is derived from an EMBL/GenBank/DDBJ whole genome shotgun (WGS) entry which is preliminary data.</text>
</comment>